<reference evidence="2" key="1">
    <citation type="submission" date="2018-10" db="EMBL/GenBank/DDBJ databases">
        <title>Hidden diversity of soil giant viruses.</title>
        <authorList>
            <person name="Schulz F."/>
            <person name="Alteio L."/>
            <person name="Goudeau D."/>
            <person name="Ryan E.M."/>
            <person name="Malmstrom R.R."/>
            <person name="Blanchard J."/>
            <person name="Woyke T."/>
        </authorList>
    </citation>
    <scope>NUCLEOTIDE SEQUENCE</scope>
    <source>
        <strain evidence="2">SYV1</strain>
    </source>
</reference>
<evidence type="ECO:0000313" key="2">
    <source>
        <dbReference type="EMBL" id="AYV86915.1"/>
    </source>
</evidence>
<feature type="non-terminal residue" evidence="2">
    <location>
        <position position="44"/>
    </location>
</feature>
<proteinExistence type="predicted"/>
<name>A0A3G5AI74_9VIRU</name>
<accession>A0A3G5AI74</accession>
<protein>
    <submittedName>
        <fullName evidence="2">Uncharacterized protein</fullName>
    </submittedName>
</protein>
<gene>
    <name evidence="2" type="ORF">Sylvanvirus13_22</name>
</gene>
<feature type="region of interest" description="Disordered" evidence="1">
    <location>
        <begin position="23"/>
        <end position="44"/>
    </location>
</feature>
<sequence length="44" mass="5098">MRVNRDENDVKVLTLFIGYQPCHHSAGSRKLSDRHKKSCTSRLI</sequence>
<dbReference type="EMBL" id="MK072519">
    <property type="protein sequence ID" value="AYV86915.1"/>
    <property type="molecule type" value="Genomic_DNA"/>
</dbReference>
<organism evidence="2">
    <name type="scientific">Sylvanvirus sp</name>
    <dbReference type="NCBI Taxonomy" id="2487774"/>
    <lineage>
        <taxon>Viruses</taxon>
    </lineage>
</organism>
<evidence type="ECO:0000256" key="1">
    <source>
        <dbReference type="SAM" id="MobiDB-lite"/>
    </source>
</evidence>
<feature type="compositionally biased region" description="Basic residues" evidence="1">
    <location>
        <begin position="32"/>
        <end position="44"/>
    </location>
</feature>